<feature type="transmembrane region" description="Helical" evidence="1">
    <location>
        <begin position="9"/>
        <end position="28"/>
    </location>
</feature>
<name>A0A7C9ISX6_9RHOB</name>
<sequence>MIFSLLGRAILSGCVAGIVASVLQLWFVQPVLLHAELFEAGELVHFGQDGHAAGVGHATGSGAGGHGHDGAESAFGRNVLTAAFLVLVYSGFAFVLLALMSVAENRGAEINPRTGMIWGVAGFVVAILAPAFSAPPALPGYATIDIDIRQIWWISTVIATALGLWLIAFGQQAFSWVAGIMLLAAPHAIGLPPHEVFLGPAPPELGALMSARVIGTGMAAWVVMGAVAGYLWARGEANARTQPA</sequence>
<dbReference type="RefSeq" id="WP_160764926.1">
    <property type="nucleotide sequence ID" value="NZ_WUPT01000002.1"/>
</dbReference>
<feature type="transmembrane region" description="Helical" evidence="1">
    <location>
        <begin position="150"/>
        <end position="168"/>
    </location>
</feature>
<keyword evidence="1" id="KW-1133">Transmembrane helix</keyword>
<dbReference type="NCBIfam" id="TIGR02458">
    <property type="entry name" value="CbtA"/>
    <property type="match status" value="1"/>
</dbReference>
<dbReference type="AlphaFoldDB" id="A0A7C9ISX6"/>
<feature type="transmembrane region" description="Helical" evidence="1">
    <location>
        <begin position="115"/>
        <end position="138"/>
    </location>
</feature>
<evidence type="ECO:0000313" key="3">
    <source>
        <dbReference type="Proteomes" id="UP000480350"/>
    </source>
</evidence>
<dbReference type="Proteomes" id="UP000480350">
    <property type="component" value="Unassembled WGS sequence"/>
</dbReference>
<accession>A0A7C9ISX6</accession>
<reference evidence="2 3" key="2">
    <citation type="submission" date="2020-03" db="EMBL/GenBank/DDBJ databases">
        <title>Kangsaoukella pontilimi gen. nov., sp. nov., a new member of the family Rhodobacteraceae isolated from a tidal mudflat.</title>
        <authorList>
            <person name="Kim I.S."/>
        </authorList>
    </citation>
    <scope>NUCLEOTIDE SEQUENCE [LARGE SCALE GENOMIC DNA]</scope>
    <source>
        <strain evidence="2 3">GH1-50</strain>
    </source>
</reference>
<dbReference type="InterPro" id="IPR012666">
    <property type="entry name" value="CbtA_put"/>
</dbReference>
<comment type="caution">
    <text evidence="2">The sequence shown here is derived from an EMBL/GenBank/DDBJ whole genome shotgun (WGS) entry which is preliminary data.</text>
</comment>
<feature type="transmembrane region" description="Helical" evidence="1">
    <location>
        <begin position="79"/>
        <end position="103"/>
    </location>
</feature>
<protein>
    <submittedName>
        <fullName evidence="2">Cobalt transporter</fullName>
    </submittedName>
</protein>
<dbReference type="Pfam" id="PF09490">
    <property type="entry name" value="CbtA"/>
    <property type="match status" value="1"/>
</dbReference>
<reference evidence="2 3" key="1">
    <citation type="submission" date="2019-12" db="EMBL/GenBank/DDBJ databases">
        <authorList>
            <person name="Lee S.D."/>
        </authorList>
    </citation>
    <scope>NUCLEOTIDE SEQUENCE [LARGE SCALE GENOMIC DNA]</scope>
    <source>
        <strain evidence="2 3">GH1-50</strain>
    </source>
</reference>
<evidence type="ECO:0000313" key="2">
    <source>
        <dbReference type="EMBL" id="MXQ09066.1"/>
    </source>
</evidence>
<feature type="transmembrane region" description="Helical" evidence="1">
    <location>
        <begin position="211"/>
        <end position="233"/>
    </location>
</feature>
<keyword evidence="3" id="KW-1185">Reference proteome</keyword>
<keyword evidence="1" id="KW-0812">Transmembrane</keyword>
<gene>
    <name evidence="2" type="ORF">GQ651_14555</name>
</gene>
<proteinExistence type="predicted"/>
<evidence type="ECO:0000256" key="1">
    <source>
        <dbReference type="SAM" id="Phobius"/>
    </source>
</evidence>
<dbReference type="EMBL" id="WUPT01000002">
    <property type="protein sequence ID" value="MXQ09066.1"/>
    <property type="molecule type" value="Genomic_DNA"/>
</dbReference>
<keyword evidence="1" id="KW-0472">Membrane</keyword>
<feature type="transmembrane region" description="Helical" evidence="1">
    <location>
        <begin position="173"/>
        <end position="191"/>
    </location>
</feature>
<organism evidence="2 3">
    <name type="scientific">Kangsaoukella pontilimi</name>
    <dbReference type="NCBI Taxonomy" id="2691042"/>
    <lineage>
        <taxon>Bacteria</taxon>
        <taxon>Pseudomonadati</taxon>
        <taxon>Pseudomonadota</taxon>
        <taxon>Alphaproteobacteria</taxon>
        <taxon>Rhodobacterales</taxon>
        <taxon>Paracoccaceae</taxon>
        <taxon>Kangsaoukella</taxon>
    </lineage>
</organism>